<dbReference type="EMBL" id="CP002606">
    <property type="protein sequence ID" value="AEA33828.1"/>
    <property type="molecule type" value="Genomic_DNA"/>
</dbReference>
<dbReference type="GO" id="GO:0005829">
    <property type="term" value="C:cytosol"/>
    <property type="evidence" value="ECO:0007669"/>
    <property type="project" value="TreeGrafter"/>
</dbReference>
<keyword evidence="2" id="KW-1185">Reference proteome</keyword>
<gene>
    <name evidence="1" type="ordered locus">Hipma_0858</name>
</gene>
<protein>
    <recommendedName>
        <fullName evidence="3">LOG family protein</fullName>
    </recommendedName>
</protein>
<dbReference type="PANTHER" id="PTHR43393">
    <property type="entry name" value="CYTOKININ RIBOSIDE 5'-MONOPHOSPHATE PHOSPHORIBOHYDROLASE"/>
    <property type="match status" value="1"/>
</dbReference>
<proteinExistence type="predicted"/>
<evidence type="ECO:0008006" key="3">
    <source>
        <dbReference type="Google" id="ProtNLM"/>
    </source>
</evidence>
<dbReference type="RefSeq" id="WP_013681869.1">
    <property type="nucleotide sequence ID" value="NC_015318.1"/>
</dbReference>
<dbReference type="OrthoDB" id="9801098at2"/>
<evidence type="ECO:0000313" key="2">
    <source>
        <dbReference type="Proteomes" id="UP000008139"/>
    </source>
</evidence>
<dbReference type="InParanoid" id="F2LVP4"/>
<dbReference type="Pfam" id="PF18306">
    <property type="entry name" value="LDcluster4"/>
    <property type="match status" value="1"/>
</dbReference>
<dbReference type="STRING" id="760142.Hipma_0858"/>
<organism evidence="1 2">
    <name type="scientific">Hippea maritima (strain ATCC 700847 / DSM 10411 / MH2)</name>
    <dbReference type="NCBI Taxonomy" id="760142"/>
    <lineage>
        <taxon>Bacteria</taxon>
        <taxon>Pseudomonadati</taxon>
        <taxon>Campylobacterota</taxon>
        <taxon>Desulfurellia</taxon>
        <taxon>Desulfurellales</taxon>
        <taxon>Hippeaceae</taxon>
        <taxon>Hippea</taxon>
    </lineage>
</organism>
<dbReference type="HOGENOM" id="CLU_058336_0_5_7"/>
<dbReference type="Gene3D" id="3.40.50.450">
    <property type="match status" value="1"/>
</dbReference>
<dbReference type="Proteomes" id="UP000008139">
    <property type="component" value="Chromosome"/>
</dbReference>
<dbReference type="SUPFAM" id="SSF102405">
    <property type="entry name" value="MCP/YpsA-like"/>
    <property type="match status" value="1"/>
</dbReference>
<dbReference type="InterPro" id="IPR052341">
    <property type="entry name" value="LOG_family_nucleotidases"/>
</dbReference>
<sequence length="166" mass="18736">MRWATTFGASRVNNSGLYQEGVELGRFLVQKGYAVKCGGYQGLMEAVSKGVKEVGGVVVGIGLEAFEPLRENNPYLTKKIIAKDLFERLRLLVKDSELFIVQQGSIGTLNELFLVWALKYSLKETFRVCLIGEKYLSFKNCDFIPKDTLKFLELYKTLEDFKGSLT</sequence>
<dbReference type="InterPro" id="IPR041164">
    <property type="entry name" value="LDcluster4"/>
</dbReference>
<reference evidence="2" key="2">
    <citation type="submission" date="2011-03" db="EMBL/GenBank/DDBJ databases">
        <title>The complete genome of Hippea maritima DSM 10411.</title>
        <authorList>
            <consortium name="US DOE Joint Genome Institute (JGI-PGF)"/>
            <person name="Lucas S."/>
            <person name="Copeland A."/>
            <person name="Lapidus A."/>
            <person name="Bruce D."/>
            <person name="Goodwin L."/>
            <person name="Pitluck S."/>
            <person name="Peters L."/>
            <person name="Kyrpides N."/>
            <person name="Mavromatis K."/>
            <person name="Pagani I."/>
            <person name="Ivanova N."/>
            <person name="Mikhailova N."/>
            <person name="Lu M."/>
            <person name="Detter J.C."/>
            <person name="Tapia R."/>
            <person name="Han C."/>
            <person name="Land M."/>
            <person name="Hauser L."/>
            <person name="Markowitz V."/>
            <person name="Cheng J.-F."/>
            <person name="Hugenholtz P."/>
            <person name="Woyke T."/>
            <person name="Wu D."/>
            <person name="Spring S."/>
            <person name="Schroeder M."/>
            <person name="Brambilla E."/>
            <person name="Klenk H.-P."/>
            <person name="Eisen J.A."/>
        </authorList>
    </citation>
    <scope>NUCLEOTIDE SEQUENCE [LARGE SCALE GENOMIC DNA]</scope>
    <source>
        <strain evidence="2">ATCC 700847 / DSM 10411 / MH2</strain>
    </source>
</reference>
<reference evidence="1 2" key="1">
    <citation type="journal article" date="2011" name="Stand. Genomic Sci.">
        <title>Complete genome sequence of the thermophilic sulfur-reducer Hippea maritima type strain (MH(2)).</title>
        <authorList>
            <person name="Huntemann M."/>
            <person name="Lu M."/>
            <person name="Nolan M."/>
            <person name="Lapidus A."/>
            <person name="Lucas S."/>
            <person name="Hammon N."/>
            <person name="Deshpande S."/>
            <person name="Cheng J.F."/>
            <person name="Tapia R."/>
            <person name="Han C."/>
            <person name="Goodwin L."/>
            <person name="Pitluck S."/>
            <person name="Liolios K."/>
            <person name="Pagani I."/>
            <person name="Ivanova N."/>
            <person name="Ovchinikova G."/>
            <person name="Pati A."/>
            <person name="Chen A."/>
            <person name="Palaniappan K."/>
            <person name="Land M."/>
            <person name="Hauser L."/>
            <person name="Jeffries C.D."/>
            <person name="Detter J.C."/>
            <person name="Brambilla E.M."/>
            <person name="Rohde M."/>
            <person name="Spring S."/>
            <person name="Goker M."/>
            <person name="Woyke T."/>
            <person name="Bristow J."/>
            <person name="Eisen J.A."/>
            <person name="Markowitz V."/>
            <person name="Hugenholtz P."/>
            <person name="Kyrpides N.C."/>
            <person name="Klenk H.P."/>
            <person name="Mavromatis K."/>
        </authorList>
    </citation>
    <scope>NUCLEOTIDE SEQUENCE [LARGE SCALE GENOMIC DNA]</scope>
    <source>
        <strain evidence="2">ATCC 700847 / DSM 10411 / MH2</strain>
    </source>
</reference>
<dbReference type="eggNOG" id="COG1611">
    <property type="taxonomic scope" value="Bacteria"/>
</dbReference>
<dbReference type="AlphaFoldDB" id="F2LVP4"/>
<evidence type="ECO:0000313" key="1">
    <source>
        <dbReference type="EMBL" id="AEA33828.1"/>
    </source>
</evidence>
<dbReference type="PANTHER" id="PTHR43393:SF3">
    <property type="entry name" value="LYSINE DECARBOXYLASE-LIKE PROTEIN"/>
    <property type="match status" value="1"/>
</dbReference>
<accession>F2LVP4</accession>
<dbReference type="KEGG" id="hmr:Hipma_0858"/>
<name>F2LVP4_HIPMA</name>